<feature type="domain" description="ABC transmembrane type-1" evidence="10">
    <location>
        <begin position="19"/>
        <end position="208"/>
    </location>
</feature>
<protein>
    <submittedName>
        <fullName evidence="11">Amino acid ABC transporter permease</fullName>
    </submittedName>
</protein>
<dbReference type="Pfam" id="PF00528">
    <property type="entry name" value="BPD_transp_1"/>
    <property type="match status" value="1"/>
</dbReference>
<dbReference type="SUPFAM" id="SSF161098">
    <property type="entry name" value="MetI-like"/>
    <property type="match status" value="1"/>
</dbReference>
<keyword evidence="5 9" id="KW-0812">Transmembrane</keyword>
<gene>
    <name evidence="11" type="ORF">HF320_03515</name>
</gene>
<dbReference type="InterPro" id="IPR035906">
    <property type="entry name" value="MetI-like_sf"/>
</dbReference>
<dbReference type="PANTHER" id="PTHR30614:SF20">
    <property type="entry name" value="GLUTAMINE TRANSPORT SYSTEM PERMEASE PROTEIN GLNP"/>
    <property type="match status" value="1"/>
</dbReference>
<dbReference type="NCBIfam" id="TIGR01726">
    <property type="entry name" value="HEQRo_perm_3TM"/>
    <property type="match status" value="1"/>
</dbReference>
<dbReference type="PANTHER" id="PTHR30614">
    <property type="entry name" value="MEMBRANE COMPONENT OF AMINO ACID ABC TRANSPORTER"/>
    <property type="match status" value="1"/>
</dbReference>
<keyword evidence="4" id="KW-1003">Cell membrane</keyword>
<keyword evidence="6" id="KW-0029">Amino-acid transport</keyword>
<dbReference type="CDD" id="cd06261">
    <property type="entry name" value="TM_PBP2"/>
    <property type="match status" value="1"/>
</dbReference>
<dbReference type="Gene3D" id="1.10.3720.10">
    <property type="entry name" value="MetI-like"/>
    <property type="match status" value="1"/>
</dbReference>
<feature type="transmembrane region" description="Helical" evidence="9">
    <location>
        <begin position="190"/>
        <end position="211"/>
    </location>
</feature>
<dbReference type="InterPro" id="IPR010065">
    <property type="entry name" value="AA_ABC_transptr_permease_3TM"/>
</dbReference>
<sequence>MTMKFHLLQPYISMFVEGLAVTCEVTAAALAIALVLGFIIAVLKVVPCRPLRALLDFYTSIFRGVPLIVLLFMAYFATPQLTGYKISMFGAGVITLGLNGSATVSETVRGGIEGVDRGQYDAARAIGLPYGTMMRLIIIPQALRSVIPALVNEVITVLKSSSLVATIGLMDMMRAAQSVQALTYRAFEPFLAVAVVYYLIVMALTVAGHAIERKFCL</sequence>
<comment type="subcellular location">
    <subcellularLocation>
        <location evidence="1 9">Cell membrane</location>
        <topology evidence="1 9">Multi-pass membrane protein</topology>
    </subcellularLocation>
</comment>
<dbReference type="GO" id="GO:0022857">
    <property type="term" value="F:transmembrane transporter activity"/>
    <property type="evidence" value="ECO:0007669"/>
    <property type="project" value="InterPro"/>
</dbReference>
<dbReference type="InterPro" id="IPR000515">
    <property type="entry name" value="MetI-like"/>
</dbReference>
<dbReference type="GO" id="GO:0043190">
    <property type="term" value="C:ATP-binding cassette (ABC) transporter complex"/>
    <property type="evidence" value="ECO:0007669"/>
    <property type="project" value="InterPro"/>
</dbReference>
<comment type="similarity">
    <text evidence="2">Belongs to the binding-protein-dependent transport system permease family. HisMQ subfamily.</text>
</comment>
<feature type="transmembrane region" description="Helical" evidence="9">
    <location>
        <begin position="12"/>
        <end position="43"/>
    </location>
</feature>
<evidence type="ECO:0000313" key="11">
    <source>
        <dbReference type="EMBL" id="NMF55400.1"/>
    </source>
</evidence>
<evidence type="ECO:0000313" key="12">
    <source>
        <dbReference type="Proteomes" id="UP000546970"/>
    </source>
</evidence>
<organism evidence="11 12">
    <name type="scientific">Collinsella acetigenes</name>
    <dbReference type="NCBI Taxonomy" id="2713419"/>
    <lineage>
        <taxon>Bacteria</taxon>
        <taxon>Bacillati</taxon>
        <taxon>Actinomycetota</taxon>
        <taxon>Coriobacteriia</taxon>
        <taxon>Coriobacteriales</taxon>
        <taxon>Coriobacteriaceae</taxon>
        <taxon>Collinsella</taxon>
    </lineage>
</organism>
<dbReference type="EMBL" id="JABBCP010000002">
    <property type="protein sequence ID" value="NMF55400.1"/>
    <property type="molecule type" value="Genomic_DNA"/>
</dbReference>
<evidence type="ECO:0000256" key="1">
    <source>
        <dbReference type="ARBA" id="ARBA00004651"/>
    </source>
</evidence>
<evidence type="ECO:0000259" key="10">
    <source>
        <dbReference type="PROSITE" id="PS50928"/>
    </source>
</evidence>
<keyword evidence="3 9" id="KW-0813">Transport</keyword>
<evidence type="ECO:0000256" key="5">
    <source>
        <dbReference type="ARBA" id="ARBA00022692"/>
    </source>
</evidence>
<dbReference type="GO" id="GO:0006865">
    <property type="term" value="P:amino acid transport"/>
    <property type="evidence" value="ECO:0007669"/>
    <property type="project" value="UniProtKB-KW"/>
</dbReference>
<keyword evidence="8 9" id="KW-0472">Membrane</keyword>
<evidence type="ECO:0000256" key="3">
    <source>
        <dbReference type="ARBA" id="ARBA00022448"/>
    </source>
</evidence>
<comment type="caution">
    <text evidence="11">The sequence shown here is derived from an EMBL/GenBank/DDBJ whole genome shotgun (WGS) entry which is preliminary data.</text>
</comment>
<reference evidence="11 12" key="1">
    <citation type="submission" date="2020-04" db="EMBL/GenBank/DDBJ databases">
        <title>Collinsella sp. KGMB02528 nov., an anaerobic actinobacterium isolated from human feces.</title>
        <authorList>
            <person name="Han K.-I."/>
            <person name="Eom M.K."/>
            <person name="Kim J.-S."/>
            <person name="Lee K.C."/>
            <person name="Suh M.K."/>
            <person name="Park S.-H."/>
            <person name="Lee J.H."/>
            <person name="Kang S.W."/>
            <person name="Park J.-E."/>
            <person name="Oh B.S."/>
            <person name="Yu S.Y."/>
            <person name="Choi S.-H."/>
            <person name="Lee D.H."/>
            <person name="Yoon H."/>
            <person name="Kim B.-Y."/>
            <person name="Lee J.H."/>
            <person name="Lee J.-S."/>
        </authorList>
    </citation>
    <scope>NUCLEOTIDE SEQUENCE [LARGE SCALE GENOMIC DNA]</scope>
    <source>
        <strain evidence="11 12">KGMB02528</strain>
    </source>
</reference>
<evidence type="ECO:0000256" key="6">
    <source>
        <dbReference type="ARBA" id="ARBA00022970"/>
    </source>
</evidence>
<evidence type="ECO:0000256" key="4">
    <source>
        <dbReference type="ARBA" id="ARBA00022475"/>
    </source>
</evidence>
<keyword evidence="12" id="KW-1185">Reference proteome</keyword>
<dbReference type="InterPro" id="IPR043429">
    <property type="entry name" value="ArtM/GltK/GlnP/TcyL/YhdX-like"/>
</dbReference>
<evidence type="ECO:0000256" key="7">
    <source>
        <dbReference type="ARBA" id="ARBA00022989"/>
    </source>
</evidence>
<dbReference type="AlphaFoldDB" id="A0A7X9YIN3"/>
<keyword evidence="7 9" id="KW-1133">Transmembrane helix</keyword>
<proteinExistence type="inferred from homology"/>
<name>A0A7X9YIN3_9ACTN</name>
<evidence type="ECO:0000256" key="9">
    <source>
        <dbReference type="RuleBase" id="RU363032"/>
    </source>
</evidence>
<dbReference type="RefSeq" id="WP_169277088.1">
    <property type="nucleotide sequence ID" value="NZ_JABBCP010000002.1"/>
</dbReference>
<dbReference type="Proteomes" id="UP000546970">
    <property type="component" value="Unassembled WGS sequence"/>
</dbReference>
<accession>A0A7X9YIN3</accession>
<evidence type="ECO:0000256" key="8">
    <source>
        <dbReference type="ARBA" id="ARBA00023136"/>
    </source>
</evidence>
<feature type="transmembrane region" description="Helical" evidence="9">
    <location>
        <begin position="55"/>
        <end position="77"/>
    </location>
</feature>
<dbReference type="PROSITE" id="PS50928">
    <property type="entry name" value="ABC_TM1"/>
    <property type="match status" value="1"/>
</dbReference>
<evidence type="ECO:0000256" key="2">
    <source>
        <dbReference type="ARBA" id="ARBA00010072"/>
    </source>
</evidence>